<gene>
    <name evidence="3" type="ORF">Cba03nite_62650</name>
</gene>
<evidence type="ECO:0000313" key="4">
    <source>
        <dbReference type="Proteomes" id="UP000601223"/>
    </source>
</evidence>
<dbReference type="InterPro" id="IPR050807">
    <property type="entry name" value="TransReg_Diox_bact_type"/>
</dbReference>
<dbReference type="PROSITE" id="PS50943">
    <property type="entry name" value="HTH_CROC1"/>
    <property type="match status" value="1"/>
</dbReference>
<keyword evidence="1" id="KW-0238">DNA-binding</keyword>
<dbReference type="GO" id="GO:0005829">
    <property type="term" value="C:cytosol"/>
    <property type="evidence" value="ECO:0007669"/>
    <property type="project" value="TreeGrafter"/>
</dbReference>
<feature type="domain" description="HTH cro/C1-type" evidence="2">
    <location>
        <begin position="6"/>
        <end position="60"/>
    </location>
</feature>
<reference evidence="3 4" key="1">
    <citation type="submission" date="2021-01" db="EMBL/GenBank/DDBJ databases">
        <title>Whole genome shotgun sequence of Catellatospora bangladeshensis NBRC 107357.</title>
        <authorList>
            <person name="Komaki H."/>
            <person name="Tamura T."/>
        </authorList>
    </citation>
    <scope>NUCLEOTIDE SEQUENCE [LARGE SCALE GENOMIC DNA]</scope>
    <source>
        <strain evidence="3 4">NBRC 107357</strain>
    </source>
</reference>
<dbReference type="SUPFAM" id="SSF47413">
    <property type="entry name" value="lambda repressor-like DNA-binding domains"/>
    <property type="match status" value="1"/>
</dbReference>
<evidence type="ECO:0000256" key="1">
    <source>
        <dbReference type="ARBA" id="ARBA00023125"/>
    </source>
</evidence>
<dbReference type="InterPro" id="IPR001387">
    <property type="entry name" value="Cro/C1-type_HTH"/>
</dbReference>
<dbReference type="EMBL" id="BONF01000042">
    <property type="protein sequence ID" value="GIF84916.1"/>
    <property type="molecule type" value="Genomic_DNA"/>
</dbReference>
<dbReference type="Pfam" id="PF07883">
    <property type="entry name" value="Cupin_2"/>
    <property type="match status" value="1"/>
</dbReference>
<protein>
    <submittedName>
        <fullName evidence="3">MerR family transcriptional regulator</fullName>
    </submittedName>
</protein>
<organism evidence="3 4">
    <name type="scientific">Catellatospora bangladeshensis</name>
    <dbReference type="NCBI Taxonomy" id="310355"/>
    <lineage>
        <taxon>Bacteria</taxon>
        <taxon>Bacillati</taxon>
        <taxon>Actinomycetota</taxon>
        <taxon>Actinomycetes</taxon>
        <taxon>Micromonosporales</taxon>
        <taxon>Micromonosporaceae</taxon>
        <taxon>Catellatospora</taxon>
    </lineage>
</organism>
<dbReference type="GO" id="GO:0003677">
    <property type="term" value="F:DNA binding"/>
    <property type="evidence" value="ECO:0007669"/>
    <property type="project" value="UniProtKB-KW"/>
</dbReference>
<dbReference type="Gene3D" id="2.60.120.10">
    <property type="entry name" value="Jelly Rolls"/>
    <property type="match status" value="1"/>
</dbReference>
<dbReference type="GO" id="GO:0003700">
    <property type="term" value="F:DNA-binding transcription factor activity"/>
    <property type="evidence" value="ECO:0007669"/>
    <property type="project" value="TreeGrafter"/>
</dbReference>
<name>A0A8J3JQ71_9ACTN</name>
<dbReference type="AlphaFoldDB" id="A0A8J3JQ71"/>
<dbReference type="PANTHER" id="PTHR46797">
    <property type="entry name" value="HTH-TYPE TRANSCRIPTIONAL REGULATOR"/>
    <property type="match status" value="1"/>
</dbReference>
<proteinExistence type="predicted"/>
<evidence type="ECO:0000313" key="3">
    <source>
        <dbReference type="EMBL" id="GIF84916.1"/>
    </source>
</evidence>
<dbReference type="SUPFAM" id="SSF51182">
    <property type="entry name" value="RmlC-like cupins"/>
    <property type="match status" value="1"/>
</dbReference>
<keyword evidence="4" id="KW-1185">Reference proteome</keyword>
<dbReference type="InterPro" id="IPR014710">
    <property type="entry name" value="RmlC-like_jellyroll"/>
</dbReference>
<dbReference type="InterPro" id="IPR010982">
    <property type="entry name" value="Lambda_DNA-bd_dom_sf"/>
</dbReference>
<dbReference type="CDD" id="cd02209">
    <property type="entry name" value="cupin_XRE_C"/>
    <property type="match status" value="1"/>
</dbReference>
<sequence length="178" mass="19023">MLGDRLRELRQQHGYTLRQLAAEADVSSALLSQIENGATDPSLATLRKLARVFDTSIAMLFSEPDAPAVYISRPGTRSRLAAPPGQIAYDRLTPGRGDLEVLQAELAPGDASSAQPWSHPSTECAIVLEGTVTAEIGGATYQLSTGEAVTFDSRLPHRYLNTSTEPARLVIAVTPPTP</sequence>
<comment type="caution">
    <text evidence="3">The sequence shown here is derived from an EMBL/GenBank/DDBJ whole genome shotgun (WGS) entry which is preliminary data.</text>
</comment>
<accession>A0A8J3JQ71</accession>
<dbReference type="Proteomes" id="UP000601223">
    <property type="component" value="Unassembled WGS sequence"/>
</dbReference>
<dbReference type="Gene3D" id="1.10.260.40">
    <property type="entry name" value="lambda repressor-like DNA-binding domains"/>
    <property type="match status" value="1"/>
</dbReference>
<dbReference type="InterPro" id="IPR013096">
    <property type="entry name" value="Cupin_2"/>
</dbReference>
<dbReference type="SMART" id="SM00530">
    <property type="entry name" value="HTH_XRE"/>
    <property type="match status" value="1"/>
</dbReference>
<dbReference type="Pfam" id="PF01381">
    <property type="entry name" value="HTH_3"/>
    <property type="match status" value="1"/>
</dbReference>
<dbReference type="CDD" id="cd00093">
    <property type="entry name" value="HTH_XRE"/>
    <property type="match status" value="1"/>
</dbReference>
<evidence type="ECO:0000259" key="2">
    <source>
        <dbReference type="PROSITE" id="PS50943"/>
    </source>
</evidence>
<dbReference type="RefSeq" id="WP_203753950.1">
    <property type="nucleotide sequence ID" value="NZ_BONF01000042.1"/>
</dbReference>
<dbReference type="PANTHER" id="PTHR46797:SF1">
    <property type="entry name" value="METHYLPHOSPHONATE SYNTHASE"/>
    <property type="match status" value="1"/>
</dbReference>
<dbReference type="InterPro" id="IPR011051">
    <property type="entry name" value="RmlC_Cupin_sf"/>
</dbReference>